<feature type="domain" description="Nephrocystin 3-like N-terminal" evidence="3">
    <location>
        <begin position="9"/>
        <end position="169"/>
    </location>
</feature>
<dbReference type="Pfam" id="PF24883">
    <property type="entry name" value="NPHP3_N"/>
    <property type="match status" value="1"/>
</dbReference>
<dbReference type="InterPro" id="IPR027417">
    <property type="entry name" value="P-loop_NTPase"/>
</dbReference>
<evidence type="ECO:0000313" key="5">
    <source>
        <dbReference type="Proteomes" id="UP001161017"/>
    </source>
</evidence>
<proteinExistence type="predicted"/>
<dbReference type="InterPro" id="IPR056884">
    <property type="entry name" value="NPHP3-like_N"/>
</dbReference>
<evidence type="ECO:0008006" key="6">
    <source>
        <dbReference type="Google" id="ProtNLM"/>
    </source>
</evidence>
<dbReference type="AlphaFoldDB" id="A0AA43QI83"/>
<feature type="domain" description="GPI inositol-deacylase winged helix" evidence="2">
    <location>
        <begin position="274"/>
        <end position="358"/>
    </location>
</feature>
<sequence>MMRNARLAQTGQWIFDDVAYSNWCNGVAPIFWGQGKPGVGKSVLLSCVVDRLVSEKRLDEGVAYFYCDYSRAAEAQSAVAIVTSLLHQLLLQLESIPEEILSLCQDYRRHSSRPNLSESTEMLHKVLYQFSATWLLVDALDELEANAKDDFMEIVESLKNNTKFFFTSRPQSLDSAILEESSLHCTLSAQKEDLATYIKARMGKAATASRQVRQSPGWNDFVDETVNTLVSIADGMFILVSLQLDMLLRPRTLAEMRDSLSRVSDKLDDFYAATLQRIRARELAVAVNVLCWLVKQRVPLTARALQEALAVEESTQTINPEAFIHKDDMIEMCCGLLVIDENEVLSLAHATVHDFLSAKLDEIERFDDIITKTCLKCLSFENFQQTSNYGRRLPVKDNPSSKLNHVDQDYIDQVYIDRTRQHPFFYYAASYWDDHYARSTGSDELTEMALRLLGGPNAPPIFSLNFHVTYLLEKGVISSKESIYT</sequence>
<evidence type="ECO:0000313" key="4">
    <source>
        <dbReference type="EMBL" id="MDI1487026.1"/>
    </source>
</evidence>
<evidence type="ECO:0000256" key="1">
    <source>
        <dbReference type="ARBA" id="ARBA00022737"/>
    </source>
</evidence>
<dbReference type="Gene3D" id="3.40.50.300">
    <property type="entry name" value="P-loop containing nucleotide triphosphate hydrolases"/>
    <property type="match status" value="1"/>
</dbReference>
<dbReference type="Pfam" id="PF22939">
    <property type="entry name" value="WHD_GPIID"/>
    <property type="match status" value="1"/>
</dbReference>
<name>A0AA43QI83_9LECA</name>
<keyword evidence="5" id="KW-1185">Reference proteome</keyword>
<dbReference type="PANTHER" id="PTHR10039:SF15">
    <property type="entry name" value="NACHT DOMAIN-CONTAINING PROTEIN"/>
    <property type="match status" value="1"/>
</dbReference>
<evidence type="ECO:0000259" key="3">
    <source>
        <dbReference type="Pfam" id="PF24883"/>
    </source>
</evidence>
<accession>A0AA43QI83</accession>
<evidence type="ECO:0000259" key="2">
    <source>
        <dbReference type="Pfam" id="PF22939"/>
    </source>
</evidence>
<dbReference type="Proteomes" id="UP001161017">
    <property type="component" value="Unassembled WGS sequence"/>
</dbReference>
<comment type="caution">
    <text evidence="4">The sequence shown here is derived from an EMBL/GenBank/DDBJ whole genome shotgun (WGS) entry which is preliminary data.</text>
</comment>
<organism evidence="4 5">
    <name type="scientific">Ramalina farinacea</name>
    <dbReference type="NCBI Taxonomy" id="258253"/>
    <lineage>
        <taxon>Eukaryota</taxon>
        <taxon>Fungi</taxon>
        <taxon>Dikarya</taxon>
        <taxon>Ascomycota</taxon>
        <taxon>Pezizomycotina</taxon>
        <taxon>Lecanoromycetes</taxon>
        <taxon>OSLEUM clade</taxon>
        <taxon>Lecanoromycetidae</taxon>
        <taxon>Lecanorales</taxon>
        <taxon>Lecanorineae</taxon>
        <taxon>Ramalinaceae</taxon>
        <taxon>Ramalina</taxon>
    </lineage>
</organism>
<dbReference type="PANTHER" id="PTHR10039">
    <property type="entry name" value="AMELOGENIN"/>
    <property type="match status" value="1"/>
</dbReference>
<dbReference type="InterPro" id="IPR054471">
    <property type="entry name" value="GPIID_WHD"/>
</dbReference>
<dbReference type="SUPFAM" id="SSF52540">
    <property type="entry name" value="P-loop containing nucleoside triphosphate hydrolases"/>
    <property type="match status" value="1"/>
</dbReference>
<gene>
    <name evidence="4" type="ORF">OHK93_006288</name>
</gene>
<keyword evidence="1" id="KW-0677">Repeat</keyword>
<reference evidence="4" key="1">
    <citation type="journal article" date="2023" name="Genome Biol. Evol.">
        <title>First Whole Genome Sequence and Flow Cytometry Genome Size Data for the Lichen-Forming Fungus Ramalina farinacea (Ascomycota).</title>
        <authorList>
            <person name="Llewellyn T."/>
            <person name="Mian S."/>
            <person name="Hill R."/>
            <person name="Leitch I.J."/>
            <person name="Gaya E."/>
        </authorList>
    </citation>
    <scope>NUCLEOTIDE SEQUENCE</scope>
    <source>
        <strain evidence="4">LIQ254RAFAR</strain>
    </source>
</reference>
<dbReference type="EMBL" id="JAPUFD010000004">
    <property type="protein sequence ID" value="MDI1487026.1"/>
    <property type="molecule type" value="Genomic_DNA"/>
</dbReference>
<protein>
    <recommendedName>
        <fullName evidence="6">NACHT domain-containing protein</fullName>
    </recommendedName>
</protein>